<dbReference type="EMBL" id="VCAZ01000017">
    <property type="protein sequence ID" value="TSK62555.1"/>
    <property type="molecule type" value="Genomic_DNA"/>
</dbReference>
<protein>
    <submittedName>
        <fullName evidence="2">Uncharacterized protein</fullName>
    </submittedName>
</protein>
<gene>
    <name evidence="2" type="ORF">Baya_4683</name>
</gene>
<dbReference type="AlphaFoldDB" id="A0A556TT78"/>
<sequence length="85" mass="9402">MQVRNKAIPLDSPVCSEGLSINIVGTVEEAQMQSFVNHAPTKKRRSHLRTFSNKEPEDRRSCQEVQAEETLTLEGVGTRTCSVSG</sequence>
<comment type="caution">
    <text evidence="2">The sequence shown here is derived from an EMBL/GenBank/DDBJ whole genome shotgun (WGS) entry which is preliminary data.</text>
</comment>
<organism evidence="2 3">
    <name type="scientific">Bagarius yarrelli</name>
    <name type="common">Goonch</name>
    <name type="synonym">Bagrus yarrelli</name>
    <dbReference type="NCBI Taxonomy" id="175774"/>
    <lineage>
        <taxon>Eukaryota</taxon>
        <taxon>Metazoa</taxon>
        <taxon>Chordata</taxon>
        <taxon>Craniata</taxon>
        <taxon>Vertebrata</taxon>
        <taxon>Euteleostomi</taxon>
        <taxon>Actinopterygii</taxon>
        <taxon>Neopterygii</taxon>
        <taxon>Teleostei</taxon>
        <taxon>Ostariophysi</taxon>
        <taxon>Siluriformes</taxon>
        <taxon>Sisoridae</taxon>
        <taxon>Sisorinae</taxon>
        <taxon>Bagarius</taxon>
    </lineage>
</organism>
<keyword evidence="3" id="KW-1185">Reference proteome</keyword>
<feature type="compositionally biased region" description="Basic and acidic residues" evidence="1">
    <location>
        <begin position="52"/>
        <end position="62"/>
    </location>
</feature>
<feature type="region of interest" description="Disordered" evidence="1">
    <location>
        <begin position="39"/>
        <end position="66"/>
    </location>
</feature>
<reference evidence="2 3" key="1">
    <citation type="journal article" date="2019" name="Genome Biol. Evol.">
        <title>Whole-Genome Sequencing of the Giant Devil Catfish, Bagarius yarrelli.</title>
        <authorList>
            <person name="Jiang W."/>
            <person name="Lv Y."/>
            <person name="Cheng L."/>
            <person name="Yang K."/>
            <person name="Chao B."/>
            <person name="Wang X."/>
            <person name="Li Y."/>
            <person name="Pan X."/>
            <person name="You X."/>
            <person name="Zhang Y."/>
            <person name="Yang J."/>
            <person name="Li J."/>
            <person name="Zhang X."/>
            <person name="Liu S."/>
            <person name="Sun C."/>
            <person name="Yang J."/>
            <person name="Shi Q."/>
        </authorList>
    </citation>
    <scope>NUCLEOTIDE SEQUENCE [LARGE SCALE GENOMIC DNA]</scope>
    <source>
        <strain evidence="2">JWS20170419001</strain>
        <tissue evidence="2">Muscle</tissue>
    </source>
</reference>
<evidence type="ECO:0000313" key="3">
    <source>
        <dbReference type="Proteomes" id="UP000319801"/>
    </source>
</evidence>
<proteinExistence type="predicted"/>
<accession>A0A556TT78</accession>
<dbReference type="Proteomes" id="UP000319801">
    <property type="component" value="Unassembled WGS sequence"/>
</dbReference>
<evidence type="ECO:0000313" key="2">
    <source>
        <dbReference type="EMBL" id="TSK62555.1"/>
    </source>
</evidence>
<evidence type="ECO:0000256" key="1">
    <source>
        <dbReference type="SAM" id="MobiDB-lite"/>
    </source>
</evidence>
<name>A0A556TT78_BAGYA</name>